<evidence type="ECO:0000256" key="4">
    <source>
        <dbReference type="ARBA" id="ARBA00022989"/>
    </source>
</evidence>
<gene>
    <name evidence="7" type="ORF">L2716_11050</name>
</gene>
<keyword evidence="2" id="KW-1003">Cell membrane</keyword>
<feature type="transmembrane region" description="Helical" evidence="6">
    <location>
        <begin position="7"/>
        <end position="30"/>
    </location>
</feature>
<accession>A0ABS9H389</accession>
<dbReference type="InterPro" id="IPR036259">
    <property type="entry name" value="MFS_trans_sf"/>
</dbReference>
<feature type="transmembrane region" description="Helical" evidence="6">
    <location>
        <begin position="368"/>
        <end position="386"/>
    </location>
</feature>
<protein>
    <submittedName>
        <fullName evidence="7">MFS transporter</fullName>
    </submittedName>
</protein>
<evidence type="ECO:0000313" key="7">
    <source>
        <dbReference type="EMBL" id="MCF6138263.1"/>
    </source>
</evidence>
<evidence type="ECO:0000256" key="2">
    <source>
        <dbReference type="ARBA" id="ARBA00022475"/>
    </source>
</evidence>
<dbReference type="PANTHER" id="PTHR23513:SF6">
    <property type="entry name" value="MAJOR FACILITATOR SUPERFAMILY ASSOCIATED DOMAIN-CONTAINING PROTEIN"/>
    <property type="match status" value="1"/>
</dbReference>
<keyword evidence="4 6" id="KW-1133">Transmembrane helix</keyword>
<comment type="caution">
    <text evidence="7">The sequence shown here is derived from an EMBL/GenBank/DDBJ whole genome shotgun (WGS) entry which is preliminary data.</text>
</comment>
<feature type="transmembrane region" description="Helical" evidence="6">
    <location>
        <begin position="36"/>
        <end position="57"/>
    </location>
</feature>
<dbReference type="PANTHER" id="PTHR23513">
    <property type="entry name" value="INTEGRAL MEMBRANE EFFLUX PROTEIN-RELATED"/>
    <property type="match status" value="1"/>
</dbReference>
<keyword evidence="3 6" id="KW-0812">Transmembrane</keyword>
<evidence type="ECO:0000256" key="6">
    <source>
        <dbReference type="SAM" id="Phobius"/>
    </source>
</evidence>
<sequence>MNKQLMILLIGRIITNIADSLYMIATIWYVKTTTDSAFLIGLTSAIAMLPVTLQFLYGPMIDRFSKRKILFFAEIGQGSLIAVISVLFFTNALWLPLLFFLMFLALALSEATYPTESALIESLSDKKDLTKVNSVFACSYQTLDIISDAISGILIVFVGLGVIYVSNSILLIGTGLLFLFYLKVPKSKKEDQTTSLKFLAQYKNDFIDGYQVIKKQHTLLNIMFGVIVINVMATMGLAMLPVISSNSAEFGFWLTAMSVGTLVGTVLASKLEHIPLNRIMPYTSLFSGVCWMVAFSQNDKTVYSYVLFGFAWIGIGLLAIFVQTIIQVNLPKGYLGIGFAFISSILGSLSPLGYFLGGLFGELSSGPLILMLSGLGYFGFTIYFLVHPKLKKLNTNISTNFG</sequence>
<dbReference type="InterPro" id="IPR011701">
    <property type="entry name" value="MFS"/>
</dbReference>
<feature type="transmembrane region" description="Helical" evidence="6">
    <location>
        <begin position="334"/>
        <end position="356"/>
    </location>
</feature>
<feature type="transmembrane region" description="Helical" evidence="6">
    <location>
        <begin position="279"/>
        <end position="296"/>
    </location>
</feature>
<dbReference type="SUPFAM" id="SSF103473">
    <property type="entry name" value="MFS general substrate transporter"/>
    <property type="match status" value="1"/>
</dbReference>
<evidence type="ECO:0000256" key="1">
    <source>
        <dbReference type="ARBA" id="ARBA00004651"/>
    </source>
</evidence>
<dbReference type="Proteomes" id="UP001649381">
    <property type="component" value="Unassembled WGS sequence"/>
</dbReference>
<organism evidence="7 8">
    <name type="scientific">Pseudalkalibacillus berkeleyi</name>
    <dbReference type="NCBI Taxonomy" id="1069813"/>
    <lineage>
        <taxon>Bacteria</taxon>
        <taxon>Bacillati</taxon>
        <taxon>Bacillota</taxon>
        <taxon>Bacilli</taxon>
        <taxon>Bacillales</taxon>
        <taxon>Fictibacillaceae</taxon>
        <taxon>Pseudalkalibacillus</taxon>
    </lineage>
</organism>
<feature type="transmembrane region" description="Helical" evidence="6">
    <location>
        <begin position="250"/>
        <end position="267"/>
    </location>
</feature>
<feature type="transmembrane region" description="Helical" evidence="6">
    <location>
        <begin position="163"/>
        <end position="182"/>
    </location>
</feature>
<keyword evidence="5 6" id="KW-0472">Membrane</keyword>
<comment type="subcellular location">
    <subcellularLocation>
        <location evidence="1">Cell membrane</location>
        <topology evidence="1">Multi-pass membrane protein</topology>
    </subcellularLocation>
</comment>
<evidence type="ECO:0000256" key="3">
    <source>
        <dbReference type="ARBA" id="ARBA00022692"/>
    </source>
</evidence>
<dbReference type="Pfam" id="PF07690">
    <property type="entry name" value="MFS_1"/>
    <property type="match status" value="1"/>
</dbReference>
<dbReference type="CDD" id="cd06173">
    <property type="entry name" value="MFS_MefA_like"/>
    <property type="match status" value="1"/>
</dbReference>
<feature type="transmembrane region" description="Helical" evidence="6">
    <location>
        <begin position="302"/>
        <end position="322"/>
    </location>
</feature>
<evidence type="ECO:0000256" key="5">
    <source>
        <dbReference type="ARBA" id="ARBA00023136"/>
    </source>
</evidence>
<dbReference type="RefSeq" id="WP_236334546.1">
    <property type="nucleotide sequence ID" value="NZ_JAKIJS010000001.1"/>
</dbReference>
<dbReference type="Gene3D" id="1.20.1250.20">
    <property type="entry name" value="MFS general substrate transporter like domains"/>
    <property type="match status" value="1"/>
</dbReference>
<feature type="transmembrane region" description="Helical" evidence="6">
    <location>
        <begin position="219"/>
        <end position="244"/>
    </location>
</feature>
<proteinExistence type="predicted"/>
<dbReference type="EMBL" id="JAKIJS010000001">
    <property type="protein sequence ID" value="MCF6138263.1"/>
    <property type="molecule type" value="Genomic_DNA"/>
</dbReference>
<keyword evidence="8" id="KW-1185">Reference proteome</keyword>
<name>A0ABS9H389_9BACL</name>
<reference evidence="7 8" key="1">
    <citation type="submission" date="2022-01" db="EMBL/GenBank/DDBJ databases">
        <title>Alkalihalobacillus sp. EGI L200015, a novel bacterium isolated from a salt lake sediment.</title>
        <authorList>
            <person name="Gao L."/>
            <person name="Fang B.-Z."/>
            <person name="Li W.-J."/>
        </authorList>
    </citation>
    <scope>NUCLEOTIDE SEQUENCE [LARGE SCALE GENOMIC DNA]</scope>
    <source>
        <strain evidence="7 8">KCTC 12718</strain>
    </source>
</reference>
<evidence type="ECO:0000313" key="8">
    <source>
        <dbReference type="Proteomes" id="UP001649381"/>
    </source>
</evidence>